<dbReference type="PROSITE" id="PS51459">
    <property type="entry name" value="FIDO"/>
    <property type="match status" value="1"/>
</dbReference>
<name>A0A6A0B814_9LACT</name>
<dbReference type="InterPro" id="IPR003812">
    <property type="entry name" value="Fido"/>
</dbReference>
<keyword evidence="2" id="KW-0067">ATP-binding</keyword>
<dbReference type="Proteomes" id="UP000475928">
    <property type="component" value="Unassembled WGS sequence"/>
</dbReference>
<dbReference type="SUPFAM" id="SSF140931">
    <property type="entry name" value="Fic-like"/>
    <property type="match status" value="1"/>
</dbReference>
<proteinExistence type="predicted"/>
<dbReference type="PANTHER" id="PTHR13504">
    <property type="entry name" value="FIDO DOMAIN-CONTAINING PROTEIN DDB_G0283145"/>
    <property type="match status" value="1"/>
</dbReference>
<keyword evidence="2" id="KW-0547">Nucleotide-binding</keyword>
<dbReference type="PANTHER" id="PTHR13504:SF38">
    <property type="entry name" value="FIDO DOMAIN-CONTAINING PROTEIN"/>
    <property type="match status" value="1"/>
</dbReference>
<dbReference type="InterPro" id="IPR040198">
    <property type="entry name" value="Fido_containing"/>
</dbReference>
<feature type="active site" evidence="1">
    <location>
        <position position="105"/>
    </location>
</feature>
<dbReference type="InterPro" id="IPR036597">
    <property type="entry name" value="Fido-like_dom_sf"/>
</dbReference>
<feature type="binding site" evidence="2">
    <location>
        <position position="149"/>
    </location>
    <ligand>
        <name>ATP</name>
        <dbReference type="ChEBI" id="CHEBI:30616"/>
    </ligand>
</feature>
<feature type="domain" description="Fido" evidence="3">
    <location>
        <begin position="24"/>
        <end position="166"/>
    </location>
</feature>
<dbReference type="Pfam" id="PF02661">
    <property type="entry name" value="Fic"/>
    <property type="match status" value="1"/>
</dbReference>
<organism evidence="4 5">
    <name type="scientific">Pseudolactococcus insecticola</name>
    <dbReference type="NCBI Taxonomy" id="2709158"/>
    <lineage>
        <taxon>Bacteria</taxon>
        <taxon>Bacillati</taxon>
        <taxon>Bacillota</taxon>
        <taxon>Bacilli</taxon>
        <taxon>Lactobacillales</taxon>
        <taxon>Streptococcaceae</taxon>
        <taxon>Pseudolactococcus</taxon>
    </lineage>
</organism>
<evidence type="ECO:0000256" key="2">
    <source>
        <dbReference type="PIRSR" id="PIRSR640198-2"/>
    </source>
</evidence>
<feature type="binding site" evidence="2">
    <location>
        <begin position="109"/>
        <end position="116"/>
    </location>
    <ligand>
        <name>ATP</name>
        <dbReference type="ChEBI" id="CHEBI:30616"/>
    </ligand>
</feature>
<evidence type="ECO:0000313" key="5">
    <source>
        <dbReference type="Proteomes" id="UP000475928"/>
    </source>
</evidence>
<dbReference type="Gene3D" id="1.10.3290.10">
    <property type="entry name" value="Fido-like domain"/>
    <property type="match status" value="1"/>
</dbReference>
<comment type="caution">
    <text evidence="4">The sequence shown here is derived from an EMBL/GenBank/DDBJ whole genome shotgun (WGS) entry which is preliminary data.</text>
</comment>
<dbReference type="EMBL" id="BLLH01000016">
    <property type="protein sequence ID" value="GFH41432.1"/>
    <property type="molecule type" value="Genomic_DNA"/>
</dbReference>
<evidence type="ECO:0000256" key="1">
    <source>
        <dbReference type="PIRSR" id="PIRSR640198-1"/>
    </source>
</evidence>
<evidence type="ECO:0000259" key="3">
    <source>
        <dbReference type="PROSITE" id="PS51459"/>
    </source>
</evidence>
<sequence length="193" mass="21965">MYEVANHREALADLISFVATKNPLDSRFIKLLHADLLDHIREDKGAFKTQQNAILGATIDVAKPSEVPFLIDQWLENYNWQLKSIEDDFIFEAIARSHIEFEKIHPFSDGNGRVGRMLIDYGTLKQFGTLAVITIEQRNEYIGYLQDNNIDGLASLLEKSVAYELNREQAFVATEGAELSHKEDKKKGPTRGR</sequence>
<dbReference type="GO" id="GO:0005524">
    <property type="term" value="F:ATP binding"/>
    <property type="evidence" value="ECO:0007669"/>
    <property type="project" value="UniProtKB-KW"/>
</dbReference>
<reference evidence="4 5" key="1">
    <citation type="submission" date="2020-02" db="EMBL/GenBank/DDBJ databases">
        <title>Draft genome sequence of Lactococcus sp. Hs20B0-1.</title>
        <authorList>
            <person name="Noda S."/>
            <person name="Yuki M."/>
            <person name="Ohkuma M."/>
        </authorList>
    </citation>
    <scope>NUCLEOTIDE SEQUENCE [LARGE SCALE GENOMIC DNA]</scope>
    <source>
        <strain evidence="4 5">Hs20B0-1</strain>
    </source>
</reference>
<protein>
    <recommendedName>
        <fullName evidence="3">Fido domain-containing protein</fullName>
    </recommendedName>
</protein>
<evidence type="ECO:0000313" key="4">
    <source>
        <dbReference type="EMBL" id="GFH41432.1"/>
    </source>
</evidence>
<accession>A0A6A0B814</accession>
<dbReference type="AlphaFoldDB" id="A0A6A0B814"/>
<gene>
    <name evidence="4" type="ORF">Hs20B_18300</name>
</gene>
<keyword evidence="5" id="KW-1185">Reference proteome</keyword>